<name>A0ABP9R950_9PSEU</name>
<accession>A0ABP9R950</accession>
<dbReference type="Proteomes" id="UP001500192">
    <property type="component" value="Unassembled WGS sequence"/>
</dbReference>
<comment type="caution">
    <text evidence="4">The sequence shown here is derived from an EMBL/GenBank/DDBJ whole genome shotgun (WGS) entry which is preliminary data.</text>
</comment>
<dbReference type="RefSeq" id="WP_346055345.1">
    <property type="nucleotide sequence ID" value="NZ_BAABIB010000105.1"/>
</dbReference>
<feature type="chain" id="PRO_5047440568" evidence="2">
    <location>
        <begin position="30"/>
        <end position="242"/>
    </location>
</feature>
<keyword evidence="2" id="KW-0732">Signal</keyword>
<keyword evidence="1" id="KW-0472">Membrane</keyword>
<organism evidence="4 5">
    <name type="scientific">Amycolatopsis dongchuanensis</name>
    <dbReference type="NCBI Taxonomy" id="1070866"/>
    <lineage>
        <taxon>Bacteria</taxon>
        <taxon>Bacillati</taxon>
        <taxon>Actinomycetota</taxon>
        <taxon>Actinomycetes</taxon>
        <taxon>Pseudonocardiales</taxon>
        <taxon>Pseudonocardiaceae</taxon>
        <taxon>Amycolatopsis</taxon>
    </lineage>
</organism>
<evidence type="ECO:0000256" key="2">
    <source>
        <dbReference type="SAM" id="SignalP"/>
    </source>
</evidence>
<dbReference type="Pfam" id="PF07987">
    <property type="entry name" value="DUF1775"/>
    <property type="match status" value="1"/>
</dbReference>
<evidence type="ECO:0000259" key="3">
    <source>
        <dbReference type="Pfam" id="PF07987"/>
    </source>
</evidence>
<dbReference type="EMBL" id="BAABIB010000105">
    <property type="protein sequence ID" value="GAA5172942.1"/>
    <property type="molecule type" value="Genomic_DNA"/>
</dbReference>
<feature type="transmembrane region" description="Helical" evidence="1">
    <location>
        <begin position="210"/>
        <end position="229"/>
    </location>
</feature>
<protein>
    <submittedName>
        <fullName evidence="4">YcnI family protein</fullName>
    </submittedName>
</protein>
<reference evidence="5" key="1">
    <citation type="journal article" date="2019" name="Int. J. Syst. Evol. Microbiol.">
        <title>The Global Catalogue of Microorganisms (GCM) 10K type strain sequencing project: providing services to taxonomists for standard genome sequencing and annotation.</title>
        <authorList>
            <consortium name="The Broad Institute Genomics Platform"/>
            <consortium name="The Broad Institute Genome Sequencing Center for Infectious Disease"/>
            <person name="Wu L."/>
            <person name="Ma J."/>
        </authorList>
    </citation>
    <scope>NUCLEOTIDE SEQUENCE [LARGE SCALE GENOMIC DNA]</scope>
    <source>
        <strain evidence="5">JCM 18054</strain>
    </source>
</reference>
<feature type="domain" description="YncI copper-binding" evidence="3">
    <location>
        <begin position="31"/>
        <end position="163"/>
    </location>
</feature>
<keyword evidence="1" id="KW-0812">Transmembrane</keyword>
<dbReference type="InterPro" id="IPR038507">
    <property type="entry name" value="YcnI-like_sf"/>
</dbReference>
<dbReference type="InterPro" id="IPR012533">
    <property type="entry name" value="YcnI-copper_dom"/>
</dbReference>
<feature type="signal peptide" evidence="2">
    <location>
        <begin position="1"/>
        <end position="29"/>
    </location>
</feature>
<evidence type="ECO:0000313" key="4">
    <source>
        <dbReference type="EMBL" id="GAA5172942.1"/>
    </source>
</evidence>
<keyword evidence="5" id="KW-1185">Reference proteome</keyword>
<evidence type="ECO:0000256" key="1">
    <source>
        <dbReference type="SAM" id="Phobius"/>
    </source>
</evidence>
<dbReference type="Gene3D" id="2.60.40.2230">
    <property type="entry name" value="Uncharacterised protein YcnI-like PF07987, DUF1775"/>
    <property type="match status" value="1"/>
</dbReference>
<proteinExistence type="predicted"/>
<gene>
    <name evidence="4" type="ORF">GCM10023214_55060</name>
</gene>
<keyword evidence="1" id="KW-1133">Transmembrane helix</keyword>
<sequence length="242" mass="24365">MSRKAFARVLCALAAVVLGPLAGAVPAAAQVSIVPDRVDGGGMRTFAFRLANERTDTRSTQLELVFPQNPPIAYVEVAPVPGWTVTVRPRPLEPPVAAGGKVISEVAGALVFAGGSVAPREFEQFLVTMGPLPADGQLAFEATQSFANGAIAHWNGQTSPAPVITVGSGAAPAAAPASAAGGPAKADGGTGAVAAEAAPRASGTTGGPPFAVLWGAVGLALVVIAVVWYRARRRRETGAGTR</sequence>
<evidence type="ECO:0000313" key="5">
    <source>
        <dbReference type="Proteomes" id="UP001500192"/>
    </source>
</evidence>